<reference evidence="1" key="1">
    <citation type="submission" date="2018-05" db="EMBL/GenBank/DDBJ databases">
        <authorList>
            <person name="Lanie J.A."/>
            <person name="Ng W.-L."/>
            <person name="Kazmierczak K.M."/>
            <person name="Andrzejewski T.M."/>
            <person name="Davidsen T.M."/>
            <person name="Wayne K.J."/>
            <person name="Tettelin H."/>
            <person name="Glass J.I."/>
            <person name="Rusch D."/>
            <person name="Podicherti R."/>
            <person name="Tsui H.-C.T."/>
            <person name="Winkler M.E."/>
        </authorList>
    </citation>
    <scope>NUCLEOTIDE SEQUENCE</scope>
</reference>
<feature type="non-terminal residue" evidence="1">
    <location>
        <position position="1"/>
    </location>
</feature>
<sequence>SVSTLTKNNPLFQATWWHNKLFNPHLLPGTVILGFEPDWSRSSAEPKITTNIIGELE</sequence>
<name>A0A382GP46_9ZZZZ</name>
<accession>A0A382GP46</accession>
<protein>
    <submittedName>
        <fullName evidence="1">Uncharacterized protein</fullName>
    </submittedName>
</protein>
<dbReference type="EMBL" id="UINC01056528">
    <property type="protein sequence ID" value="SVB76672.1"/>
    <property type="molecule type" value="Genomic_DNA"/>
</dbReference>
<evidence type="ECO:0000313" key="1">
    <source>
        <dbReference type="EMBL" id="SVB76672.1"/>
    </source>
</evidence>
<dbReference type="AlphaFoldDB" id="A0A382GP46"/>
<proteinExistence type="predicted"/>
<gene>
    <name evidence="1" type="ORF">METZ01_LOCUS229526</name>
</gene>
<organism evidence="1">
    <name type="scientific">marine metagenome</name>
    <dbReference type="NCBI Taxonomy" id="408172"/>
    <lineage>
        <taxon>unclassified sequences</taxon>
        <taxon>metagenomes</taxon>
        <taxon>ecological metagenomes</taxon>
    </lineage>
</organism>